<gene>
    <name evidence="2" type="ORF">ACFFGE_09140</name>
</gene>
<dbReference type="SUPFAM" id="SSF75708">
    <property type="entry name" value="Chemotaxis phosphatase CheZ"/>
    <property type="match status" value="1"/>
</dbReference>
<feature type="compositionally biased region" description="Low complexity" evidence="1">
    <location>
        <begin position="91"/>
        <end position="104"/>
    </location>
</feature>
<feature type="region of interest" description="Disordered" evidence="1">
    <location>
        <begin position="66"/>
        <end position="104"/>
    </location>
</feature>
<sequence length="104" mass="10559">MPIAAALEEIAGIRDELDRAADRLLGLAERGLLEAGPAAAPILTEILEACAFGDLIGQRLTRLANTMSGAPDGRSDAHLLSGPSSSGLDQSAAEAAFSEGASRS</sequence>
<dbReference type="Proteomes" id="UP001589906">
    <property type="component" value="Unassembled WGS sequence"/>
</dbReference>
<dbReference type="RefSeq" id="WP_376836024.1">
    <property type="nucleotide sequence ID" value="NZ_JBHLSW010000006.1"/>
</dbReference>
<reference evidence="2 3" key="1">
    <citation type="submission" date="2024-09" db="EMBL/GenBank/DDBJ databases">
        <authorList>
            <person name="Sun Q."/>
            <person name="Mori K."/>
        </authorList>
    </citation>
    <scope>NUCLEOTIDE SEQUENCE [LARGE SCALE GENOMIC DNA]</scope>
    <source>
        <strain evidence="2 3">NCAIM B.02621</strain>
    </source>
</reference>
<evidence type="ECO:0000256" key="1">
    <source>
        <dbReference type="SAM" id="MobiDB-lite"/>
    </source>
</evidence>
<proteinExistence type="predicted"/>
<accession>A0ABV6R4V5</accession>
<evidence type="ECO:0000313" key="2">
    <source>
        <dbReference type="EMBL" id="MFC0634042.1"/>
    </source>
</evidence>
<dbReference type="EMBL" id="JBHLSW010000006">
    <property type="protein sequence ID" value="MFC0634042.1"/>
    <property type="molecule type" value="Genomic_DNA"/>
</dbReference>
<organism evidence="2 3">
    <name type="scientific">Brevundimonas balnearis</name>
    <dbReference type="NCBI Taxonomy" id="1572858"/>
    <lineage>
        <taxon>Bacteria</taxon>
        <taxon>Pseudomonadati</taxon>
        <taxon>Pseudomonadota</taxon>
        <taxon>Alphaproteobacteria</taxon>
        <taxon>Caulobacterales</taxon>
        <taxon>Caulobacteraceae</taxon>
        <taxon>Brevundimonas</taxon>
    </lineage>
</organism>
<keyword evidence="3" id="KW-1185">Reference proteome</keyword>
<name>A0ABV6R4V5_9CAUL</name>
<evidence type="ECO:0000313" key="3">
    <source>
        <dbReference type="Proteomes" id="UP001589906"/>
    </source>
</evidence>
<comment type="caution">
    <text evidence="2">The sequence shown here is derived from an EMBL/GenBank/DDBJ whole genome shotgun (WGS) entry which is preliminary data.</text>
</comment>
<protein>
    <submittedName>
        <fullName evidence="2">Uncharacterized protein</fullName>
    </submittedName>
</protein>